<dbReference type="EMBL" id="AEEG01000002">
    <property type="protein sequence ID" value="EFL96137.1"/>
    <property type="molecule type" value="Genomic_DNA"/>
</dbReference>
<dbReference type="AlphaFoldDB" id="E0NEX6"/>
<name>E0NEX6_PEDAC</name>
<sequence>MTKRFIYLKFFCNIKSEIENGADIMADERKNHGQSSGEILISQLRVKDQYINDLAQAIDQHDDLQVYQLLEPVRYREEIDQGFDLKYGEHPFELVRDQRAELAHYLSDNLIDYLIQKFPFFYYREVEKGQFIVFFGNWWDRRQIGTLDSLNIELALDEDKLSQLEKALQAEEAGESLNGDQIAELSADNVRLQKLIDGQAELEKKKEELLQQQSDLAEKGGLFESAKVKEERQQLKDDLAKVEEEIQTANQAPSKIREQQKQILALSKEDTMLGLETAALKKSFTSFKEFHELTQNLYHNYLMDLLDEGQVKSNG</sequence>
<evidence type="ECO:0000313" key="3">
    <source>
        <dbReference type="Proteomes" id="UP000004470"/>
    </source>
</evidence>
<feature type="coiled-coil region" evidence="1">
    <location>
        <begin position="147"/>
        <end position="252"/>
    </location>
</feature>
<gene>
    <name evidence="2" type="ORF">HMPREF0623_0188</name>
</gene>
<evidence type="ECO:0008006" key="4">
    <source>
        <dbReference type="Google" id="ProtNLM"/>
    </source>
</evidence>
<organism evidence="2 3">
    <name type="scientific">Pediococcus acidilactici DSM 20284</name>
    <dbReference type="NCBI Taxonomy" id="862514"/>
    <lineage>
        <taxon>Bacteria</taxon>
        <taxon>Bacillati</taxon>
        <taxon>Bacillota</taxon>
        <taxon>Bacilli</taxon>
        <taxon>Lactobacillales</taxon>
        <taxon>Lactobacillaceae</taxon>
        <taxon>Pediococcus</taxon>
        <taxon>Pediococcus acidilactici group</taxon>
    </lineage>
</organism>
<comment type="caution">
    <text evidence="2">The sequence shown here is derived from an EMBL/GenBank/DDBJ whole genome shotgun (WGS) entry which is preliminary data.</text>
</comment>
<keyword evidence="1" id="KW-0175">Coiled coil</keyword>
<dbReference type="Proteomes" id="UP000004470">
    <property type="component" value="Unassembled WGS sequence"/>
</dbReference>
<keyword evidence="3" id="KW-1185">Reference proteome</keyword>
<dbReference type="HOGENOM" id="CLU_082388_0_0_9"/>
<proteinExistence type="predicted"/>
<protein>
    <recommendedName>
        <fullName evidence="4">Exonuclease SbcC</fullName>
    </recommendedName>
</protein>
<evidence type="ECO:0000256" key="1">
    <source>
        <dbReference type="SAM" id="Coils"/>
    </source>
</evidence>
<reference evidence="2" key="1">
    <citation type="submission" date="2010-07" db="EMBL/GenBank/DDBJ databases">
        <authorList>
            <person name="Muzny D."/>
            <person name="Qin X."/>
            <person name="Deng J."/>
            <person name="Jiang H."/>
            <person name="Liu Y."/>
            <person name="Qu J."/>
            <person name="Song X.-Z."/>
            <person name="Zhang L."/>
            <person name="Thornton R."/>
            <person name="Coyle M."/>
            <person name="Francisco L."/>
            <person name="Jackson L."/>
            <person name="Javaid M."/>
            <person name="Korchina V."/>
            <person name="Kovar C."/>
            <person name="Mata R."/>
            <person name="Mathew T."/>
            <person name="Ngo R."/>
            <person name="Nguyen L."/>
            <person name="Nguyen N."/>
            <person name="Okwuonu G."/>
            <person name="Ongeri F."/>
            <person name="Pham C."/>
            <person name="Simmons D."/>
            <person name="Wilczek-Boney K."/>
            <person name="Hale W."/>
            <person name="Jakkamsetti A."/>
            <person name="Pham P."/>
            <person name="Ruth R."/>
            <person name="San Lucas F."/>
            <person name="Warren J."/>
            <person name="Zhang J."/>
            <person name="Zhao Z."/>
            <person name="Zhou C."/>
            <person name="Zhu D."/>
            <person name="Lee S."/>
            <person name="Bess C."/>
            <person name="Blankenburg K."/>
            <person name="Forbes L."/>
            <person name="Fu Q."/>
            <person name="Gubbala S."/>
            <person name="Hirani K."/>
            <person name="Jayaseelan J.C."/>
            <person name="Lara F."/>
            <person name="Munidasa M."/>
            <person name="Palculict T."/>
            <person name="Patil S."/>
            <person name="Pu L.-L."/>
            <person name="Saada N."/>
            <person name="Tang L."/>
            <person name="Weissenberger G."/>
            <person name="Zhu Y."/>
            <person name="Hemphill L."/>
            <person name="Shang Y."/>
            <person name="Youmans B."/>
            <person name="Ayvaz T."/>
            <person name="Ross M."/>
            <person name="Santibanez J."/>
            <person name="Aqrawi P."/>
            <person name="Gross S."/>
            <person name="Joshi V."/>
            <person name="Fowler G."/>
            <person name="Nazareth L."/>
            <person name="Reid J."/>
            <person name="Worley K."/>
            <person name="Petrosino J."/>
            <person name="Highlander S."/>
            <person name="Gibbs R."/>
        </authorList>
    </citation>
    <scope>NUCLEOTIDE SEQUENCE [LARGE SCALE GENOMIC DNA]</scope>
    <source>
        <strain evidence="2">DSM 20284</strain>
    </source>
</reference>
<dbReference type="eggNOG" id="ENOG5031R7P">
    <property type="taxonomic scope" value="Bacteria"/>
</dbReference>
<accession>E0NEX6</accession>
<evidence type="ECO:0000313" key="2">
    <source>
        <dbReference type="EMBL" id="EFL96137.1"/>
    </source>
</evidence>